<feature type="transmembrane region" description="Helical" evidence="1">
    <location>
        <begin position="47"/>
        <end position="65"/>
    </location>
</feature>
<evidence type="ECO:0000313" key="3">
    <source>
        <dbReference type="Proteomes" id="UP001242480"/>
    </source>
</evidence>
<dbReference type="Proteomes" id="UP001242480">
    <property type="component" value="Unassembled WGS sequence"/>
</dbReference>
<protein>
    <submittedName>
        <fullName evidence="2">Membrane protein</fullName>
    </submittedName>
</protein>
<keyword evidence="1" id="KW-0472">Membrane</keyword>
<comment type="caution">
    <text evidence="2">The sequence shown here is derived from an EMBL/GenBank/DDBJ whole genome shotgun (WGS) entry which is preliminary data.</text>
</comment>
<gene>
    <name evidence="2" type="ORF">QO011_004030</name>
</gene>
<keyword evidence="1" id="KW-0812">Transmembrane</keyword>
<evidence type="ECO:0000313" key="2">
    <source>
        <dbReference type="EMBL" id="MDQ0471011.1"/>
    </source>
</evidence>
<accession>A0ABU0J9R8</accession>
<reference evidence="2 3" key="1">
    <citation type="submission" date="2023-07" db="EMBL/GenBank/DDBJ databases">
        <title>Genomic Encyclopedia of Type Strains, Phase IV (KMG-IV): sequencing the most valuable type-strain genomes for metagenomic binning, comparative biology and taxonomic classification.</title>
        <authorList>
            <person name="Goeker M."/>
        </authorList>
    </citation>
    <scope>NUCLEOTIDE SEQUENCE [LARGE SCALE GENOMIC DNA]</scope>
    <source>
        <strain evidence="2 3">DSM 19619</strain>
    </source>
</reference>
<proteinExistence type="predicted"/>
<dbReference type="EMBL" id="JAUSVX010000007">
    <property type="protein sequence ID" value="MDQ0471011.1"/>
    <property type="molecule type" value="Genomic_DNA"/>
</dbReference>
<organism evidence="2 3">
    <name type="scientific">Labrys wisconsinensis</name>
    <dbReference type="NCBI Taxonomy" id="425677"/>
    <lineage>
        <taxon>Bacteria</taxon>
        <taxon>Pseudomonadati</taxon>
        <taxon>Pseudomonadota</taxon>
        <taxon>Alphaproteobacteria</taxon>
        <taxon>Hyphomicrobiales</taxon>
        <taxon>Xanthobacteraceae</taxon>
        <taxon>Labrys</taxon>
    </lineage>
</organism>
<dbReference type="RefSeq" id="WP_307275472.1">
    <property type="nucleotide sequence ID" value="NZ_JAUSVX010000007.1"/>
</dbReference>
<keyword evidence="1" id="KW-1133">Transmembrane helix</keyword>
<keyword evidence="3" id="KW-1185">Reference proteome</keyword>
<evidence type="ECO:0000256" key="1">
    <source>
        <dbReference type="SAM" id="Phobius"/>
    </source>
</evidence>
<name>A0ABU0J9R8_9HYPH</name>
<sequence>MNSRWIFAALLIALAGASIYVFSNPDMSRRYAEMQRQTMLSTETKDLIMGGLVIVIGGYLAWFALRRRD</sequence>